<evidence type="ECO:0000256" key="1">
    <source>
        <dbReference type="SAM" id="Phobius"/>
    </source>
</evidence>
<keyword evidence="1" id="KW-0812">Transmembrane</keyword>
<dbReference type="KEGG" id="mlr:MELLADRAFT_124050"/>
<organism evidence="3">
    <name type="scientific">Melampsora larici-populina (strain 98AG31 / pathotype 3-4-7)</name>
    <name type="common">Poplar leaf rust fungus</name>
    <dbReference type="NCBI Taxonomy" id="747676"/>
    <lineage>
        <taxon>Eukaryota</taxon>
        <taxon>Fungi</taxon>
        <taxon>Dikarya</taxon>
        <taxon>Basidiomycota</taxon>
        <taxon>Pucciniomycotina</taxon>
        <taxon>Pucciniomycetes</taxon>
        <taxon>Pucciniales</taxon>
        <taxon>Melampsoraceae</taxon>
        <taxon>Melampsora</taxon>
    </lineage>
</organism>
<dbReference type="HOGENOM" id="CLU_1619396_0_0_1"/>
<feature type="transmembrane region" description="Helical" evidence="1">
    <location>
        <begin position="13"/>
        <end position="33"/>
    </location>
</feature>
<gene>
    <name evidence="2" type="ORF">MELLADRAFT_124050</name>
</gene>
<keyword evidence="1" id="KW-1133">Transmembrane helix</keyword>
<dbReference type="AlphaFoldDB" id="F4RCN8"/>
<dbReference type="GeneID" id="18926592"/>
<dbReference type="EMBL" id="GL883096">
    <property type="protein sequence ID" value="EGG09664.1"/>
    <property type="molecule type" value="Genomic_DNA"/>
</dbReference>
<dbReference type="VEuPathDB" id="FungiDB:MELLADRAFT_124050"/>
<accession>F4RCN8</accession>
<dbReference type="RefSeq" id="XP_007406718.1">
    <property type="nucleotide sequence ID" value="XM_007406656.1"/>
</dbReference>
<protein>
    <submittedName>
        <fullName evidence="2">Secreted protein</fullName>
    </submittedName>
</protein>
<sequence>MNPSLLYHKLFEILLIYVLPTILLFVIVHLLFSKKFRLVAIIGVMILAFLPSEVTFIICLFLLVFSILAGFLAFCFFANEIINFDRDLDEFPPSSIPIIIVTPPTESHFTNLPPRYFQQNAVFLMVIPRSILKKRNKSRFRSPKGRRGSK</sequence>
<dbReference type="InParanoid" id="F4RCN8"/>
<evidence type="ECO:0000313" key="2">
    <source>
        <dbReference type="EMBL" id="EGG09664.1"/>
    </source>
</evidence>
<name>F4RCN8_MELLP</name>
<dbReference type="Proteomes" id="UP000001072">
    <property type="component" value="Unassembled WGS sequence"/>
</dbReference>
<keyword evidence="1" id="KW-0472">Membrane</keyword>
<feature type="transmembrane region" description="Helical" evidence="1">
    <location>
        <begin position="54"/>
        <end position="79"/>
    </location>
</feature>
<evidence type="ECO:0000313" key="3">
    <source>
        <dbReference type="Proteomes" id="UP000001072"/>
    </source>
</evidence>
<proteinExistence type="predicted"/>
<keyword evidence="3" id="KW-1185">Reference proteome</keyword>
<reference evidence="3" key="1">
    <citation type="journal article" date="2011" name="Proc. Natl. Acad. Sci. U.S.A.">
        <title>Obligate biotrophy features unraveled by the genomic analysis of rust fungi.</title>
        <authorList>
            <person name="Duplessis S."/>
            <person name="Cuomo C.A."/>
            <person name="Lin Y.-C."/>
            <person name="Aerts A."/>
            <person name="Tisserant E."/>
            <person name="Veneault-Fourrey C."/>
            <person name="Joly D.L."/>
            <person name="Hacquard S."/>
            <person name="Amselem J."/>
            <person name="Cantarel B.L."/>
            <person name="Chiu R."/>
            <person name="Coutinho P.M."/>
            <person name="Feau N."/>
            <person name="Field M."/>
            <person name="Frey P."/>
            <person name="Gelhaye E."/>
            <person name="Goldberg J."/>
            <person name="Grabherr M.G."/>
            <person name="Kodira C.D."/>
            <person name="Kohler A."/>
            <person name="Kuees U."/>
            <person name="Lindquist E.A."/>
            <person name="Lucas S.M."/>
            <person name="Mago R."/>
            <person name="Mauceli E."/>
            <person name="Morin E."/>
            <person name="Murat C."/>
            <person name="Pangilinan J.L."/>
            <person name="Park R."/>
            <person name="Pearson M."/>
            <person name="Quesneville H."/>
            <person name="Rouhier N."/>
            <person name="Sakthikumar S."/>
            <person name="Salamov A.A."/>
            <person name="Schmutz J."/>
            <person name="Selles B."/>
            <person name="Shapiro H."/>
            <person name="Tanguay P."/>
            <person name="Tuskan G.A."/>
            <person name="Henrissat B."/>
            <person name="Van de Peer Y."/>
            <person name="Rouze P."/>
            <person name="Ellis J.G."/>
            <person name="Dodds P.N."/>
            <person name="Schein J.E."/>
            <person name="Zhong S."/>
            <person name="Hamelin R.C."/>
            <person name="Grigoriev I.V."/>
            <person name="Szabo L.J."/>
            <person name="Martin F."/>
        </authorList>
    </citation>
    <scope>NUCLEOTIDE SEQUENCE [LARGE SCALE GENOMIC DNA]</scope>
    <source>
        <strain evidence="3">98AG31 / pathotype 3-4-7</strain>
    </source>
</reference>
<dbReference type="OrthoDB" id="10513951at2759"/>